<gene>
    <name evidence="1" type="ORF">FisN_10Hh073</name>
</gene>
<dbReference type="InParanoid" id="A0A1Z5K5E3"/>
<comment type="caution">
    <text evidence="1">The sequence shown here is derived from an EMBL/GenBank/DDBJ whole genome shotgun (WGS) entry which is preliminary data.</text>
</comment>
<dbReference type="Proteomes" id="UP000198406">
    <property type="component" value="Unassembled WGS sequence"/>
</dbReference>
<proteinExistence type="predicted"/>
<protein>
    <submittedName>
        <fullName evidence="1">Uncharacterized protein</fullName>
    </submittedName>
</protein>
<name>A0A1Z5K5E3_FISSO</name>
<sequence length="406" mass="45608">MAKLPPNARSTDPPPSPLEKILSLLEGCEEPNIVASRKYYMKDLMSYVPKAREERMKANITTRLGPVIRCYTAPERVLFGSRACWLRSAPCLIYSLTLLFYVPKHGLLVESTSPEFCDNFLAEHPGVLEFCIKVLFWRSHDPEIFVELEDLRQRNLIFPGYVYEQMQDSAVRILGRYVNGSVRQVEDMAISDKSDEDARKTMEQYSFESQERALWIASLPVTRNLEGDMSFAANVLDVMLHCVQNPDLAQCLKGLFVITQRITVAADSITPLGINAMTKLCELASRVTGQISAKTALDLILAGFSKGIDDDLLCEAVNANILETLLSLIAKFTSNNIEDPRQQRLARKCLRTTGKLIQVLNNGSKLDKTSDALRVHARHARKLADLLVKKGCQESQVTMIVQLLKE</sequence>
<evidence type="ECO:0000313" key="1">
    <source>
        <dbReference type="EMBL" id="GAX21493.1"/>
    </source>
</evidence>
<reference evidence="1 2" key="1">
    <citation type="journal article" date="2015" name="Plant Cell">
        <title>Oil accumulation by the oleaginous diatom Fistulifera solaris as revealed by the genome and transcriptome.</title>
        <authorList>
            <person name="Tanaka T."/>
            <person name="Maeda Y."/>
            <person name="Veluchamy A."/>
            <person name="Tanaka M."/>
            <person name="Abida H."/>
            <person name="Marechal E."/>
            <person name="Bowler C."/>
            <person name="Muto M."/>
            <person name="Sunaga Y."/>
            <person name="Tanaka M."/>
            <person name="Yoshino T."/>
            <person name="Taniguchi T."/>
            <person name="Fukuda Y."/>
            <person name="Nemoto M."/>
            <person name="Matsumoto M."/>
            <person name="Wong P.S."/>
            <person name="Aburatani S."/>
            <person name="Fujibuchi W."/>
        </authorList>
    </citation>
    <scope>NUCLEOTIDE SEQUENCE [LARGE SCALE GENOMIC DNA]</scope>
    <source>
        <strain evidence="1 2">JPCC DA0580</strain>
    </source>
</reference>
<evidence type="ECO:0000313" key="2">
    <source>
        <dbReference type="Proteomes" id="UP000198406"/>
    </source>
</evidence>
<keyword evidence="2" id="KW-1185">Reference proteome</keyword>
<accession>A0A1Z5K5E3</accession>
<dbReference type="EMBL" id="BDSP01000167">
    <property type="protein sequence ID" value="GAX21493.1"/>
    <property type="molecule type" value="Genomic_DNA"/>
</dbReference>
<dbReference type="AlphaFoldDB" id="A0A1Z5K5E3"/>
<organism evidence="1 2">
    <name type="scientific">Fistulifera solaris</name>
    <name type="common">Oleaginous diatom</name>
    <dbReference type="NCBI Taxonomy" id="1519565"/>
    <lineage>
        <taxon>Eukaryota</taxon>
        <taxon>Sar</taxon>
        <taxon>Stramenopiles</taxon>
        <taxon>Ochrophyta</taxon>
        <taxon>Bacillariophyta</taxon>
        <taxon>Bacillariophyceae</taxon>
        <taxon>Bacillariophycidae</taxon>
        <taxon>Naviculales</taxon>
        <taxon>Naviculaceae</taxon>
        <taxon>Fistulifera</taxon>
    </lineage>
</organism>